<name>A0ABS2G5S3_FUSMR</name>
<accession>A0ABS2G5S3</accession>
<reference evidence="2 3" key="1">
    <citation type="journal article" date="2021" name="Sci. Rep.">
        <title>The distribution of antibiotic resistance genes in chicken gut microbiota commensals.</title>
        <authorList>
            <person name="Juricova H."/>
            <person name="Matiasovicova J."/>
            <person name="Kubasova T."/>
            <person name="Cejkova D."/>
            <person name="Rychlik I."/>
        </authorList>
    </citation>
    <scope>NUCLEOTIDE SEQUENCE [LARGE SCALE GENOMIC DNA]</scope>
    <source>
        <strain evidence="2 3">An425</strain>
    </source>
</reference>
<dbReference type="GO" id="GO:0005524">
    <property type="term" value="F:ATP binding"/>
    <property type="evidence" value="ECO:0007669"/>
    <property type="project" value="UniProtKB-KW"/>
</dbReference>
<dbReference type="PANTHER" id="PTHR42957:SF1">
    <property type="entry name" value="HELICASE MJ1565-RELATED"/>
    <property type="match status" value="1"/>
</dbReference>
<organism evidence="2 3">
    <name type="scientific">Fusobacterium mortiferum</name>
    <dbReference type="NCBI Taxonomy" id="850"/>
    <lineage>
        <taxon>Bacteria</taxon>
        <taxon>Fusobacteriati</taxon>
        <taxon>Fusobacteriota</taxon>
        <taxon>Fusobacteriia</taxon>
        <taxon>Fusobacteriales</taxon>
        <taxon>Fusobacteriaceae</taxon>
        <taxon>Fusobacterium</taxon>
    </lineage>
</organism>
<dbReference type="SUPFAM" id="SSF52540">
    <property type="entry name" value="P-loop containing nucleoside triphosphate hydrolases"/>
    <property type="match status" value="1"/>
</dbReference>
<dbReference type="InterPro" id="IPR002789">
    <property type="entry name" value="HerA_central"/>
</dbReference>
<sequence>MVTTEELTLELNFPKKSIQGIDVVKMASFGRNNKNISVDNINIGKLYHLGKVFDKNIELGIENLTAHTFITGSTGSGKSNAVYCLIDELMKKNKKFLVIEPAKGEYKNVFGGLSNVKVYGTNKNFTELLKINPFSFNRNIHILEHIDRLVEIFNACWPMYAAMPAILKDSIEKAYVAKGWDLKNSINLYGKDMYPTFETLKLTLEEVINGSSYSDETKGNYKGALVTRVSSLNNGILGNIFDEKEIDEKELFDENIIVDISRIPSIETKSLIMGILFMKLNEYRLATHFSEDEKLKHVTILEEAHNLLKRTNLEQGSEGGNLQGKSVEMMTNAIAEMRTYGEGFIIVDQAPELLDLAVIRNTNTKICLKLPNLSDRELVGRAMDLNDEQIEELAKLETGVAAIIQSEWEEACLVKFKHMNKKCKYKFSPKIEDIELKKNTIKYLLNNKLSINVRLKRDIDKNAIFNYLKINKIPHEGMQETRLNQEIFDLIDGKTILNIVNAIRSKTEEEWIEKLELVVMNMLRINEEVELTSYICKAILEVCLKENETYRELYNEWNELANRRGLF</sequence>
<dbReference type="InterPro" id="IPR008571">
    <property type="entry name" value="HerA-like"/>
</dbReference>
<evidence type="ECO:0000313" key="2">
    <source>
        <dbReference type="EMBL" id="MBM6875918.1"/>
    </source>
</evidence>
<dbReference type="Proteomes" id="UP000728968">
    <property type="component" value="Unassembled WGS sequence"/>
</dbReference>
<gene>
    <name evidence="2" type="ORF">H6A04_09700</name>
</gene>
<proteinExistence type="predicted"/>
<keyword evidence="2" id="KW-0547">Nucleotide-binding</keyword>
<evidence type="ECO:0000313" key="3">
    <source>
        <dbReference type="Proteomes" id="UP000728968"/>
    </source>
</evidence>
<keyword evidence="2" id="KW-0067">ATP-binding</keyword>
<dbReference type="InterPro" id="IPR027417">
    <property type="entry name" value="P-loop_NTPase"/>
</dbReference>
<comment type="caution">
    <text evidence="2">The sequence shown here is derived from an EMBL/GenBank/DDBJ whole genome shotgun (WGS) entry which is preliminary data.</text>
</comment>
<dbReference type="Pfam" id="PF01935">
    <property type="entry name" value="DUF87"/>
    <property type="match status" value="1"/>
</dbReference>
<keyword evidence="3" id="KW-1185">Reference proteome</keyword>
<dbReference type="PANTHER" id="PTHR42957">
    <property type="entry name" value="HELICASE MJ1565-RELATED"/>
    <property type="match status" value="1"/>
</dbReference>
<protein>
    <submittedName>
        <fullName evidence="2">ATP-binding protein</fullName>
    </submittedName>
</protein>
<evidence type="ECO:0000259" key="1">
    <source>
        <dbReference type="Pfam" id="PF01935"/>
    </source>
</evidence>
<dbReference type="Gene3D" id="3.40.50.300">
    <property type="entry name" value="P-loop containing nucleotide triphosphate hydrolases"/>
    <property type="match status" value="2"/>
</dbReference>
<dbReference type="EMBL" id="JACJLT010000128">
    <property type="protein sequence ID" value="MBM6875918.1"/>
    <property type="molecule type" value="Genomic_DNA"/>
</dbReference>
<feature type="domain" description="Helicase HerA central" evidence="1">
    <location>
        <begin position="48"/>
        <end position="270"/>
    </location>
</feature>